<accession>A0A7M5WQ69</accession>
<keyword evidence="3" id="KW-1185">Reference proteome</keyword>
<organism evidence="2 3">
    <name type="scientific">Clytia hemisphaerica</name>
    <dbReference type="NCBI Taxonomy" id="252671"/>
    <lineage>
        <taxon>Eukaryota</taxon>
        <taxon>Metazoa</taxon>
        <taxon>Cnidaria</taxon>
        <taxon>Hydrozoa</taxon>
        <taxon>Hydroidolina</taxon>
        <taxon>Leptothecata</taxon>
        <taxon>Obeliida</taxon>
        <taxon>Clytiidae</taxon>
        <taxon>Clytia</taxon>
    </lineage>
</organism>
<keyword evidence="1" id="KW-0812">Transmembrane</keyword>
<reference evidence="2" key="1">
    <citation type="submission" date="2021-01" db="UniProtKB">
        <authorList>
            <consortium name="EnsemblMetazoa"/>
        </authorList>
    </citation>
    <scope>IDENTIFICATION</scope>
</reference>
<dbReference type="Proteomes" id="UP000594262">
    <property type="component" value="Unplaced"/>
</dbReference>
<name>A0A7M5WQ69_9CNID</name>
<dbReference type="RefSeq" id="XP_066921925.1">
    <property type="nucleotide sequence ID" value="XM_067065824.1"/>
</dbReference>
<proteinExistence type="predicted"/>
<keyword evidence="1" id="KW-1133">Transmembrane helix</keyword>
<dbReference type="EnsemblMetazoa" id="CLYHEMT000760.1">
    <property type="protein sequence ID" value="CLYHEMP000760.1"/>
    <property type="gene ID" value="CLYHEMG000760"/>
</dbReference>
<dbReference type="GeneID" id="136809305"/>
<feature type="transmembrane region" description="Helical" evidence="1">
    <location>
        <begin position="129"/>
        <end position="150"/>
    </location>
</feature>
<evidence type="ECO:0000256" key="1">
    <source>
        <dbReference type="SAM" id="Phobius"/>
    </source>
</evidence>
<dbReference type="AlphaFoldDB" id="A0A7M5WQ69"/>
<evidence type="ECO:0000313" key="3">
    <source>
        <dbReference type="Proteomes" id="UP000594262"/>
    </source>
</evidence>
<keyword evidence="1" id="KW-0472">Membrane</keyword>
<sequence>MSNQLFYHLFYLVSIKLLGFNTEVINIKSSASSLDHVVETQKTEILVSMDVSMATDQISSLESISTFSETKLSISESIKSWSEVYTESSMMTSFHTFAEMTSSRVVNDVTTEKPVAVKGTNDREMTSTVFIIAIFFVQIVILLYVVICCAREKRKIKDEKNLHWAEEKQTDITKITA</sequence>
<evidence type="ECO:0000313" key="2">
    <source>
        <dbReference type="EnsemblMetazoa" id="CLYHEMP000760.1"/>
    </source>
</evidence>
<protein>
    <submittedName>
        <fullName evidence="2">Uncharacterized protein</fullName>
    </submittedName>
</protein>